<protein>
    <recommendedName>
        <fullName evidence="4">DUF2780 domain-containing protein</fullName>
    </recommendedName>
</protein>
<comment type="caution">
    <text evidence="2">The sequence shown here is derived from an EMBL/GenBank/DDBJ whole genome shotgun (WGS) entry which is preliminary data.</text>
</comment>
<evidence type="ECO:0008006" key="4">
    <source>
        <dbReference type="Google" id="ProtNLM"/>
    </source>
</evidence>
<dbReference type="Pfam" id="PF11075">
    <property type="entry name" value="DUF2780"/>
    <property type="match status" value="1"/>
</dbReference>
<dbReference type="EMBL" id="BJYZ01000006">
    <property type="protein sequence ID" value="GEO37362.1"/>
    <property type="molecule type" value="Genomic_DNA"/>
</dbReference>
<proteinExistence type="predicted"/>
<organism evidence="2 3">
    <name type="scientific">Skermanella aerolata</name>
    <dbReference type="NCBI Taxonomy" id="393310"/>
    <lineage>
        <taxon>Bacteria</taxon>
        <taxon>Pseudomonadati</taxon>
        <taxon>Pseudomonadota</taxon>
        <taxon>Alphaproteobacteria</taxon>
        <taxon>Rhodospirillales</taxon>
        <taxon>Azospirillaceae</taxon>
        <taxon>Skermanella</taxon>
    </lineage>
</organism>
<dbReference type="Proteomes" id="UP000321523">
    <property type="component" value="Unassembled WGS sequence"/>
</dbReference>
<feature type="signal peptide" evidence="1">
    <location>
        <begin position="1"/>
        <end position="42"/>
    </location>
</feature>
<accession>A0A512DLL1</accession>
<reference evidence="2 3" key="1">
    <citation type="submission" date="2019-07" db="EMBL/GenBank/DDBJ databases">
        <title>Whole genome shotgun sequence of Skermanella aerolata NBRC 106429.</title>
        <authorList>
            <person name="Hosoyama A."/>
            <person name="Uohara A."/>
            <person name="Ohji S."/>
            <person name="Ichikawa N."/>
        </authorList>
    </citation>
    <scope>NUCLEOTIDE SEQUENCE [LARGE SCALE GENOMIC DNA]</scope>
    <source>
        <strain evidence="2 3">NBRC 106429</strain>
    </source>
</reference>
<dbReference type="AlphaFoldDB" id="A0A512DLL1"/>
<evidence type="ECO:0000313" key="2">
    <source>
        <dbReference type="EMBL" id="GEO37362.1"/>
    </source>
</evidence>
<feature type="chain" id="PRO_5021817660" description="DUF2780 domain-containing protein" evidence="1">
    <location>
        <begin position="43"/>
        <end position="184"/>
    </location>
</feature>
<dbReference type="InterPro" id="IPR021302">
    <property type="entry name" value="DUF2780_VcgC/VcgE"/>
</dbReference>
<evidence type="ECO:0000313" key="3">
    <source>
        <dbReference type="Proteomes" id="UP000321523"/>
    </source>
</evidence>
<name>A0A512DLL1_9PROT</name>
<evidence type="ECO:0000256" key="1">
    <source>
        <dbReference type="SAM" id="SignalP"/>
    </source>
</evidence>
<keyword evidence="1" id="KW-0732">Signal</keyword>
<gene>
    <name evidence="2" type="ORF">SAE02_15100</name>
</gene>
<sequence length="184" mass="17676">MRHVTSFRAIFSFKAGFPVHALALFLFTALAAFSGPTGSAHAADAGGLVNALTSQLGVTKPQAEGGAGALFNLAKQRMAPEQFGQVQSQVPGIDGLMGTASSASSSKGQADSGGLAGMATGALGSVGGGGAAGGLGALAPLAGSFSSLGMSPDMAGKFLPVVMEYLNSSGGGGAAGLLKSALTG</sequence>
<dbReference type="RefSeq" id="WP_052830892.1">
    <property type="nucleotide sequence ID" value="NZ_BJYZ01000006.1"/>
</dbReference>
<keyword evidence="3" id="KW-1185">Reference proteome</keyword>